<name>A0A366Y287_9BACI</name>
<gene>
    <name evidence="2" type="ORF">DS031_07060</name>
</gene>
<evidence type="ECO:0000313" key="3">
    <source>
        <dbReference type="Proteomes" id="UP000253314"/>
    </source>
</evidence>
<evidence type="ECO:0000313" key="2">
    <source>
        <dbReference type="EMBL" id="RBW70321.1"/>
    </source>
</evidence>
<dbReference type="InterPro" id="IPR029491">
    <property type="entry name" value="Helicase_HTH"/>
</dbReference>
<dbReference type="InterPro" id="IPR008308">
    <property type="entry name" value="YpbB-like"/>
</dbReference>
<organism evidence="2 3">
    <name type="scientific">Bacillus taeanensis</name>
    <dbReference type="NCBI Taxonomy" id="273032"/>
    <lineage>
        <taxon>Bacteria</taxon>
        <taxon>Bacillati</taxon>
        <taxon>Bacillota</taxon>
        <taxon>Bacilli</taxon>
        <taxon>Bacillales</taxon>
        <taxon>Bacillaceae</taxon>
        <taxon>Bacillus</taxon>
    </lineage>
</organism>
<dbReference type="RefSeq" id="WP_113805228.1">
    <property type="nucleotide sequence ID" value="NZ_QOCW01000005.1"/>
</dbReference>
<dbReference type="Pfam" id="PF14493">
    <property type="entry name" value="HTH_40"/>
    <property type="match status" value="1"/>
</dbReference>
<protein>
    <submittedName>
        <fullName evidence="2">RQC domain-containing protein</fullName>
    </submittedName>
</protein>
<evidence type="ECO:0000259" key="1">
    <source>
        <dbReference type="Pfam" id="PF14493"/>
    </source>
</evidence>
<dbReference type="OrthoDB" id="2354672at2"/>
<sequence length="349" mass="41026">MNYFDFIVLYCLKRFNGERSISAVYHLLKGKKSAQTIQDGNLYQLISLFQTIKTLERKQLNESIMKLEDKEMIVPKHSTFVITSKGEETVNCFLKKEPFSPSLNGWVYGDVSEIFWNRLGLFLQSLSCMLAHKYNFLPVNRDYSVHLWVKRHFPKTNEERIQTAKNLYKEIENLLNTCDEQEAFLFTYRLSGYHRIGYTIEQLAQQLKLDPIKAHFSFQGLLHYMVSLIKKNSYKFPLLHLFITDQTINALTASAKQTYSLLEKGKTVEEIVKVRRLKRNTIEDHVVEIAMHDDSFVINEYVSLEKQAHIVKVLQKANTKRLKIIRERLGEHYSYFEIRLVLAREGIKL</sequence>
<dbReference type="AlphaFoldDB" id="A0A366Y287"/>
<dbReference type="PIRSF" id="PIRSF021350">
    <property type="entry name" value="UCP021350"/>
    <property type="match status" value="1"/>
</dbReference>
<proteinExistence type="predicted"/>
<comment type="caution">
    <text evidence="2">The sequence shown here is derived from an EMBL/GenBank/DDBJ whole genome shotgun (WGS) entry which is preliminary data.</text>
</comment>
<reference evidence="2 3" key="1">
    <citation type="submission" date="2018-07" db="EMBL/GenBank/DDBJ databases">
        <title>Lottiidibacillus patelloidae gen. nov., sp. nov., isolated from the intestinal tract of a marine limpet and the reclassification of B. taeanensis BH030017T, B. algicola KMM 3737T and B. hwajinpoensis SW-72T as genus Lottiidibacillus.</title>
        <authorList>
            <person name="Liu R."/>
            <person name="Huang Z."/>
        </authorList>
    </citation>
    <scope>NUCLEOTIDE SEQUENCE [LARGE SCALE GENOMIC DNA]</scope>
    <source>
        <strain evidence="2 3">BH030017</strain>
    </source>
</reference>
<dbReference type="Gene3D" id="1.10.10.1390">
    <property type="entry name" value="ATP-dependent DNA helicase RecQ"/>
    <property type="match status" value="1"/>
</dbReference>
<accession>A0A366Y287</accession>
<dbReference type="EMBL" id="QOCW01000005">
    <property type="protein sequence ID" value="RBW70321.1"/>
    <property type="molecule type" value="Genomic_DNA"/>
</dbReference>
<keyword evidence="3" id="KW-1185">Reference proteome</keyword>
<dbReference type="Proteomes" id="UP000253314">
    <property type="component" value="Unassembled WGS sequence"/>
</dbReference>
<feature type="domain" description="Helicase Helix-turn-helix" evidence="1">
    <location>
        <begin position="254"/>
        <end position="342"/>
    </location>
</feature>